<dbReference type="Proteomes" id="UP001322138">
    <property type="component" value="Unassembled WGS sequence"/>
</dbReference>
<dbReference type="RefSeq" id="XP_062735982.1">
    <property type="nucleotide sequence ID" value="XM_062875441.1"/>
</dbReference>
<feature type="domain" description="Ribosomal RNA methyltransferase FtsJ" evidence="2">
    <location>
        <begin position="109"/>
        <end position="296"/>
    </location>
</feature>
<dbReference type="InterPro" id="IPR029063">
    <property type="entry name" value="SAM-dependent_MTases_sf"/>
</dbReference>
<sequence length="374" mass="41901">MDRGANREHGAVTAANPGETHLLSTTIGDTGPDNKSVIVPYLRERVPEFRRLDRLRQQGWENPAGDRFFQAQRSNADNIGDQQSSQFHFGLMQRIAAELHNAADGCFTTVTKPGAILDVCAAPGGFLAAAMALNDPDLRVRACTLPFSQGGYKVLLPHENNDAVNINYCDVTMLAEDFGVKIEEIPASHPDHNKFMPRQFTIDEQYDIAICDGHVLRTQERASYREKRESIRLQNGSFVLALEHLRPGGTFIALLHKIEMWRIACLLQTMSRFSDVRVYKPKCGHAKRSSFYMIAKDVQSHSSEAKEAIKTWKNIWYVATFGTDQELYQAIRDSGPSAEELLADFGPQLITLGRPVWLTQAKALAKAPFIKKKK</sequence>
<dbReference type="Pfam" id="PF01728">
    <property type="entry name" value="FtsJ"/>
    <property type="match status" value="1"/>
</dbReference>
<keyword evidence="4" id="KW-1185">Reference proteome</keyword>
<accession>A0ABR0FSS3</accession>
<dbReference type="SUPFAM" id="SSF53335">
    <property type="entry name" value="S-adenosyl-L-methionine-dependent methyltransferases"/>
    <property type="match status" value="1"/>
</dbReference>
<reference evidence="3 4" key="1">
    <citation type="journal article" date="2023" name="bioRxiv">
        <title>High-quality genome assemblies of four members of thePodospora anserinaspecies complex.</title>
        <authorList>
            <person name="Ament-Velasquez S.L."/>
            <person name="Vogan A.A."/>
            <person name="Wallerman O."/>
            <person name="Hartmann F."/>
            <person name="Gautier V."/>
            <person name="Silar P."/>
            <person name="Giraud T."/>
            <person name="Johannesson H."/>
        </authorList>
    </citation>
    <scope>NUCLEOTIDE SEQUENCE [LARGE SCALE GENOMIC DNA]</scope>
    <source>
        <strain evidence="3 4">CBS 112042</strain>
    </source>
</reference>
<gene>
    <name evidence="3" type="ORF">QC761_121740</name>
</gene>
<evidence type="ECO:0000259" key="2">
    <source>
        <dbReference type="Pfam" id="PF01728"/>
    </source>
</evidence>
<feature type="compositionally biased region" description="Basic and acidic residues" evidence="1">
    <location>
        <begin position="1"/>
        <end position="10"/>
    </location>
</feature>
<dbReference type="GeneID" id="87894923"/>
<name>A0ABR0FSS3_9PEZI</name>
<dbReference type="EMBL" id="JAFFGZ010000002">
    <property type="protein sequence ID" value="KAK4647006.1"/>
    <property type="molecule type" value="Genomic_DNA"/>
</dbReference>
<comment type="caution">
    <text evidence="3">The sequence shown here is derived from an EMBL/GenBank/DDBJ whole genome shotgun (WGS) entry which is preliminary data.</text>
</comment>
<organism evidence="3 4">
    <name type="scientific">Podospora bellae-mahoneyi</name>
    <dbReference type="NCBI Taxonomy" id="2093777"/>
    <lineage>
        <taxon>Eukaryota</taxon>
        <taxon>Fungi</taxon>
        <taxon>Dikarya</taxon>
        <taxon>Ascomycota</taxon>
        <taxon>Pezizomycotina</taxon>
        <taxon>Sordariomycetes</taxon>
        <taxon>Sordariomycetidae</taxon>
        <taxon>Sordariales</taxon>
        <taxon>Podosporaceae</taxon>
        <taxon>Podospora</taxon>
    </lineage>
</organism>
<proteinExistence type="predicted"/>
<dbReference type="Gene3D" id="3.40.50.150">
    <property type="entry name" value="Vaccinia Virus protein VP39"/>
    <property type="match status" value="1"/>
</dbReference>
<evidence type="ECO:0000256" key="1">
    <source>
        <dbReference type="SAM" id="MobiDB-lite"/>
    </source>
</evidence>
<feature type="region of interest" description="Disordered" evidence="1">
    <location>
        <begin position="1"/>
        <end position="31"/>
    </location>
</feature>
<evidence type="ECO:0000313" key="4">
    <source>
        <dbReference type="Proteomes" id="UP001322138"/>
    </source>
</evidence>
<dbReference type="InterPro" id="IPR002877">
    <property type="entry name" value="RNA_MeTrfase_FtsJ_dom"/>
</dbReference>
<protein>
    <recommendedName>
        <fullName evidence="2">Ribosomal RNA methyltransferase FtsJ domain-containing protein</fullName>
    </recommendedName>
</protein>
<evidence type="ECO:0000313" key="3">
    <source>
        <dbReference type="EMBL" id="KAK4647006.1"/>
    </source>
</evidence>